<keyword evidence="2 5" id="KW-0238">DNA-binding</keyword>
<dbReference type="GO" id="GO:0003677">
    <property type="term" value="F:DNA binding"/>
    <property type="evidence" value="ECO:0007669"/>
    <property type="project" value="UniProtKB-KW"/>
</dbReference>
<gene>
    <name evidence="5" type="ORF">FHW18_000312</name>
</gene>
<dbReference type="SMART" id="SM00345">
    <property type="entry name" value="HTH_GNTR"/>
    <property type="match status" value="1"/>
</dbReference>
<dbReference type="Gene3D" id="1.20.120.530">
    <property type="entry name" value="GntR ligand-binding domain-like"/>
    <property type="match status" value="1"/>
</dbReference>
<dbReference type="PANTHER" id="PTHR43537">
    <property type="entry name" value="TRANSCRIPTIONAL REGULATOR, GNTR FAMILY"/>
    <property type="match status" value="1"/>
</dbReference>
<dbReference type="Gene3D" id="1.10.10.10">
    <property type="entry name" value="Winged helix-like DNA-binding domain superfamily/Winged helix DNA-binding domain"/>
    <property type="match status" value="1"/>
</dbReference>
<dbReference type="PRINTS" id="PR00035">
    <property type="entry name" value="HTHGNTR"/>
</dbReference>
<dbReference type="InterPro" id="IPR036388">
    <property type="entry name" value="WH-like_DNA-bd_sf"/>
</dbReference>
<dbReference type="Proteomes" id="UP000542125">
    <property type="component" value="Unassembled WGS sequence"/>
</dbReference>
<evidence type="ECO:0000313" key="5">
    <source>
        <dbReference type="EMBL" id="NYE81041.1"/>
    </source>
</evidence>
<comment type="caution">
    <text evidence="5">The sequence shown here is derived from an EMBL/GenBank/DDBJ whole genome shotgun (WGS) entry which is preliminary data.</text>
</comment>
<dbReference type="SMART" id="SM00895">
    <property type="entry name" value="FCD"/>
    <property type="match status" value="1"/>
</dbReference>
<evidence type="ECO:0000313" key="6">
    <source>
        <dbReference type="Proteomes" id="UP000542125"/>
    </source>
</evidence>
<dbReference type="InterPro" id="IPR008920">
    <property type="entry name" value="TF_FadR/GntR_C"/>
</dbReference>
<dbReference type="SUPFAM" id="SSF46785">
    <property type="entry name" value="Winged helix' DNA-binding domain"/>
    <property type="match status" value="1"/>
</dbReference>
<dbReference type="InterPro" id="IPR000524">
    <property type="entry name" value="Tscrpt_reg_HTH_GntR"/>
</dbReference>
<dbReference type="PANTHER" id="PTHR43537:SF5">
    <property type="entry name" value="UXU OPERON TRANSCRIPTIONAL REGULATOR"/>
    <property type="match status" value="1"/>
</dbReference>
<reference evidence="5 6" key="1">
    <citation type="submission" date="2020-07" db="EMBL/GenBank/DDBJ databases">
        <title>Genomic Encyclopedia of Type Strains, Phase IV (KMG-V): Genome sequencing to study the core and pangenomes of soil and plant-associated prokaryotes.</title>
        <authorList>
            <person name="Whitman W."/>
        </authorList>
    </citation>
    <scope>NUCLEOTIDE SEQUENCE [LARGE SCALE GENOMIC DNA]</scope>
    <source>
        <strain evidence="5 6">SAS40</strain>
    </source>
</reference>
<dbReference type="InterPro" id="IPR011711">
    <property type="entry name" value="GntR_C"/>
</dbReference>
<keyword evidence="1" id="KW-0805">Transcription regulation</keyword>
<evidence type="ECO:0000256" key="2">
    <source>
        <dbReference type="ARBA" id="ARBA00023125"/>
    </source>
</evidence>
<dbReference type="EMBL" id="JACBYR010000001">
    <property type="protein sequence ID" value="NYE81041.1"/>
    <property type="molecule type" value="Genomic_DNA"/>
</dbReference>
<dbReference type="GO" id="GO:0003700">
    <property type="term" value="F:DNA-binding transcription factor activity"/>
    <property type="evidence" value="ECO:0007669"/>
    <property type="project" value="InterPro"/>
</dbReference>
<evidence type="ECO:0000259" key="4">
    <source>
        <dbReference type="PROSITE" id="PS50949"/>
    </source>
</evidence>
<evidence type="ECO:0000256" key="1">
    <source>
        <dbReference type="ARBA" id="ARBA00023015"/>
    </source>
</evidence>
<dbReference type="Pfam" id="PF07729">
    <property type="entry name" value="FCD"/>
    <property type="match status" value="1"/>
</dbReference>
<dbReference type="CDD" id="cd07377">
    <property type="entry name" value="WHTH_GntR"/>
    <property type="match status" value="1"/>
</dbReference>
<feature type="domain" description="HTH gntR-type" evidence="4">
    <location>
        <begin position="15"/>
        <end position="82"/>
    </location>
</feature>
<dbReference type="SUPFAM" id="SSF48008">
    <property type="entry name" value="GntR ligand-binding domain-like"/>
    <property type="match status" value="1"/>
</dbReference>
<sequence length="234" mass="25925">MATLRSALPTPVSTQSLVEQIASRLADDIVTGVYLPGERLKEQDIAARFGTSRAPLREAFRLLERDGLIRMMPWRGVCVSDYTRDEVRELFEIRADLLAMCVQRIVAKGDPAQLEAVRAAIDGLSALTEAGGDERDYKQATAALSAMLSDMTGNRYLHGLVTDFRQRLLWYYCFLGQSTIERRRESNRLWGDMVAAMERQDAWGAAAAAQRVTMATAAFALQLADARAAQHALA</sequence>
<organism evidence="5 6">
    <name type="scientific">Pigmentiphaga litoralis</name>
    <dbReference type="NCBI Taxonomy" id="516702"/>
    <lineage>
        <taxon>Bacteria</taxon>
        <taxon>Pseudomonadati</taxon>
        <taxon>Pseudomonadota</taxon>
        <taxon>Betaproteobacteria</taxon>
        <taxon>Burkholderiales</taxon>
        <taxon>Alcaligenaceae</taxon>
        <taxon>Pigmentiphaga</taxon>
    </lineage>
</organism>
<protein>
    <submittedName>
        <fullName evidence="5">DNA-binding GntR family transcriptional regulator</fullName>
    </submittedName>
</protein>
<keyword evidence="6" id="KW-1185">Reference proteome</keyword>
<dbReference type="RefSeq" id="WP_179582681.1">
    <property type="nucleotide sequence ID" value="NZ_JACBYR010000001.1"/>
</dbReference>
<name>A0A7Y9IQ64_9BURK</name>
<dbReference type="PROSITE" id="PS50949">
    <property type="entry name" value="HTH_GNTR"/>
    <property type="match status" value="1"/>
</dbReference>
<accession>A0A7Y9IQ64</accession>
<dbReference type="InterPro" id="IPR036390">
    <property type="entry name" value="WH_DNA-bd_sf"/>
</dbReference>
<proteinExistence type="predicted"/>
<evidence type="ECO:0000256" key="3">
    <source>
        <dbReference type="ARBA" id="ARBA00023163"/>
    </source>
</evidence>
<dbReference type="AlphaFoldDB" id="A0A7Y9IQ64"/>
<dbReference type="Pfam" id="PF00392">
    <property type="entry name" value="GntR"/>
    <property type="match status" value="1"/>
</dbReference>
<keyword evidence="3" id="KW-0804">Transcription</keyword>